<comment type="caution">
    <text evidence="2">The sequence shown here is derived from an EMBL/GenBank/DDBJ whole genome shotgun (WGS) entry which is preliminary data.</text>
</comment>
<dbReference type="GO" id="GO:0030288">
    <property type="term" value="C:outer membrane-bounded periplasmic space"/>
    <property type="evidence" value="ECO:0007669"/>
    <property type="project" value="TreeGrafter"/>
</dbReference>
<dbReference type="Pfam" id="PF09587">
    <property type="entry name" value="PGA_cap"/>
    <property type="match status" value="1"/>
</dbReference>
<dbReference type="Gene3D" id="3.60.21.10">
    <property type="match status" value="1"/>
</dbReference>
<dbReference type="InterPro" id="IPR006179">
    <property type="entry name" value="5_nucleotidase/apyrase"/>
</dbReference>
<feature type="non-terminal residue" evidence="2">
    <location>
        <position position="299"/>
    </location>
</feature>
<reference evidence="2 3" key="1">
    <citation type="submission" date="2010-05" db="EMBL/GenBank/DDBJ databases">
        <authorList>
            <person name="Qin X."/>
            <person name="Bachman B."/>
            <person name="Battles P."/>
            <person name="Bell A."/>
            <person name="Bess C."/>
            <person name="Bickham C."/>
            <person name="Chaboub L."/>
            <person name="Chen D."/>
            <person name="Coyle M."/>
            <person name="Deiros D.R."/>
            <person name="Dinh H."/>
            <person name="Forbes L."/>
            <person name="Fowler G."/>
            <person name="Francisco L."/>
            <person name="Fu Q."/>
            <person name="Gubbala S."/>
            <person name="Hale W."/>
            <person name="Han Y."/>
            <person name="Hemphill L."/>
            <person name="Highlander S.K."/>
            <person name="Hirani K."/>
            <person name="Hogues M."/>
            <person name="Jackson L."/>
            <person name="Jakkamsetti A."/>
            <person name="Javaid M."/>
            <person name="Jiang H."/>
            <person name="Korchina V."/>
            <person name="Kovar C."/>
            <person name="Lara F."/>
            <person name="Lee S."/>
            <person name="Mata R."/>
            <person name="Mathew T."/>
            <person name="Moen C."/>
            <person name="Morales K."/>
            <person name="Munidasa M."/>
            <person name="Nazareth L."/>
            <person name="Ngo R."/>
            <person name="Nguyen L."/>
            <person name="Okwuonu G."/>
            <person name="Ongeri F."/>
            <person name="Patil S."/>
            <person name="Petrosino J."/>
            <person name="Pham C."/>
            <person name="Pham P."/>
            <person name="Pu L.-L."/>
            <person name="Puazo M."/>
            <person name="Raj R."/>
            <person name="Reid J."/>
            <person name="Rouhana J."/>
            <person name="Saada N."/>
            <person name="Shang Y."/>
            <person name="Simmons D."/>
            <person name="Thornton R."/>
            <person name="Warren J."/>
            <person name="Weissenberger G."/>
            <person name="Zhang J."/>
            <person name="Zhang L."/>
            <person name="Zhou C."/>
            <person name="Zhu D."/>
            <person name="Muzny D."/>
            <person name="Worley K."/>
            <person name="Gibbs R."/>
        </authorList>
    </citation>
    <scope>NUCLEOTIDE SEQUENCE [LARGE SCALE GENOMIC DNA]</scope>
    <source>
        <strain evidence="2 3">NAP08</strain>
    </source>
</reference>
<evidence type="ECO:0000259" key="1">
    <source>
        <dbReference type="Pfam" id="PF09587"/>
    </source>
</evidence>
<sequence length="299" mass="33889">MKIKFVIMTLVIFLIALLVGCQSTKDTEVKVKDTEIKILGTGDLHSILTDSMVSYVNEEREKNKNLIMVDAGDFYGTQSREMWEWSSGKKLINIRRDSRAEYDDIIKNSKDEVPIVKEMAKLKYDAVVLGDNEFVSNDKQSLDKLVSDFKNNNMPLVSANIYEQSGENYVQPYVMKNIKTDEGNVKVGILGLTIKEVGETLGLEDFEKDKKARALGEQADYKGKLYANDLIEDAKKWIKVMKKESPDIIVAVVHSGEEHKMDRNPGNRIKELATTVDGIDVIVAGHTHEKIDEHKYKNK</sequence>
<dbReference type="EMBL" id="ADNX01000013">
    <property type="protein sequence ID" value="EFH08504.1"/>
    <property type="molecule type" value="Genomic_DNA"/>
</dbReference>
<dbReference type="GO" id="GO:0016787">
    <property type="term" value="F:hydrolase activity"/>
    <property type="evidence" value="ECO:0007669"/>
    <property type="project" value="InterPro"/>
</dbReference>
<dbReference type="RefSeq" id="WP_003418232.1">
    <property type="nucleotide sequence ID" value="NZ_GG770712.1"/>
</dbReference>
<dbReference type="PROSITE" id="PS51257">
    <property type="entry name" value="PROKAR_LIPOPROTEIN"/>
    <property type="match status" value="1"/>
</dbReference>
<dbReference type="Proteomes" id="UP000003227">
    <property type="component" value="Unassembled WGS sequence"/>
</dbReference>
<protein>
    <submittedName>
        <fullName evidence="2">Ser/Thr phosphatase family protein</fullName>
    </submittedName>
</protein>
<dbReference type="AlphaFoldDB" id="D5Q0R8"/>
<evidence type="ECO:0000313" key="3">
    <source>
        <dbReference type="Proteomes" id="UP000003227"/>
    </source>
</evidence>
<organism evidence="2 3">
    <name type="scientific">Clostridioides difficile NAP08</name>
    <dbReference type="NCBI Taxonomy" id="525259"/>
    <lineage>
        <taxon>Bacteria</taxon>
        <taxon>Bacillati</taxon>
        <taxon>Bacillota</taxon>
        <taxon>Clostridia</taxon>
        <taxon>Peptostreptococcales</taxon>
        <taxon>Peptostreptococcaceae</taxon>
        <taxon>Clostridioides</taxon>
    </lineage>
</organism>
<dbReference type="PANTHER" id="PTHR11575">
    <property type="entry name" value="5'-NUCLEOTIDASE-RELATED"/>
    <property type="match status" value="1"/>
</dbReference>
<accession>D5Q0R8</accession>
<dbReference type="SUPFAM" id="SSF56300">
    <property type="entry name" value="Metallo-dependent phosphatases"/>
    <property type="match status" value="1"/>
</dbReference>
<proteinExistence type="predicted"/>
<feature type="domain" description="Capsule synthesis protein CapA" evidence="1">
    <location>
        <begin position="108"/>
        <end position="289"/>
    </location>
</feature>
<evidence type="ECO:0000313" key="2">
    <source>
        <dbReference type="EMBL" id="EFH08504.1"/>
    </source>
</evidence>
<name>D5Q0R8_CLODI</name>
<gene>
    <name evidence="2" type="ORF">HMPREF0220_0500</name>
</gene>
<dbReference type="GO" id="GO:0009166">
    <property type="term" value="P:nucleotide catabolic process"/>
    <property type="evidence" value="ECO:0007669"/>
    <property type="project" value="InterPro"/>
</dbReference>
<dbReference type="HOGENOM" id="CLU_045386_0_0_9"/>
<dbReference type="PRINTS" id="PR01607">
    <property type="entry name" value="APYRASEFAMLY"/>
</dbReference>
<dbReference type="InterPro" id="IPR019079">
    <property type="entry name" value="Capsule_synth_CapA"/>
</dbReference>
<dbReference type="InterPro" id="IPR029052">
    <property type="entry name" value="Metallo-depent_PP-like"/>
</dbReference>
<dbReference type="PANTHER" id="PTHR11575:SF24">
    <property type="entry name" value="5'-NUCLEOTIDASE"/>
    <property type="match status" value="1"/>
</dbReference>